<proteinExistence type="predicted"/>
<keyword evidence="2" id="KW-1185">Reference proteome</keyword>
<name>T0F7R8_9LEPT</name>
<gene>
    <name evidence="1" type="ORF">LEP1GSC050_1716</name>
</gene>
<dbReference type="Proteomes" id="UP000015454">
    <property type="component" value="Unassembled WGS sequence"/>
</dbReference>
<dbReference type="EMBL" id="AHMO02000011">
    <property type="protein sequence ID" value="EQA43542.1"/>
    <property type="molecule type" value="Genomic_DNA"/>
</dbReference>
<dbReference type="AlphaFoldDB" id="T0F7R8"/>
<evidence type="ECO:0000313" key="2">
    <source>
        <dbReference type="Proteomes" id="UP000015454"/>
    </source>
</evidence>
<organism evidence="1 2">
    <name type="scientific">Leptospira broomii serovar Hurstbridge str. 5399</name>
    <dbReference type="NCBI Taxonomy" id="1049789"/>
    <lineage>
        <taxon>Bacteria</taxon>
        <taxon>Pseudomonadati</taxon>
        <taxon>Spirochaetota</taxon>
        <taxon>Spirochaetia</taxon>
        <taxon>Leptospirales</taxon>
        <taxon>Leptospiraceae</taxon>
        <taxon>Leptospira</taxon>
    </lineage>
</organism>
<accession>T0F7R8</accession>
<reference evidence="1" key="1">
    <citation type="submission" date="2013-05" db="EMBL/GenBank/DDBJ databases">
        <authorList>
            <person name="Harkins D.M."/>
            <person name="Durkin A.S."/>
            <person name="Brinkac L.M."/>
            <person name="Haft D.H."/>
            <person name="Selengut J.D."/>
            <person name="Sanka R."/>
            <person name="DePew J."/>
            <person name="Purushe J."/>
            <person name="Hartskeerl R.A."/>
            <person name="Ahmed A."/>
            <person name="van der Linden H."/>
            <person name="Goris M.G.A."/>
            <person name="Vinetz J.M."/>
            <person name="Sutton G.G."/>
            <person name="Nierman W.C."/>
            <person name="Fouts D.E."/>
        </authorList>
    </citation>
    <scope>NUCLEOTIDE SEQUENCE [LARGE SCALE GENOMIC DNA]</scope>
    <source>
        <strain evidence="1">5399</strain>
    </source>
</reference>
<comment type="caution">
    <text evidence="1">The sequence shown here is derived from an EMBL/GenBank/DDBJ whole genome shotgun (WGS) entry which is preliminary data.</text>
</comment>
<dbReference type="STRING" id="1049789.LEP1GSC050_1716"/>
<evidence type="ECO:0000313" key="1">
    <source>
        <dbReference type="EMBL" id="EQA43542.1"/>
    </source>
</evidence>
<sequence length="100" mass="12452">MRYRTFLIEYLRIWFRIPYRCFHPSSKIKFESETKNFCPPLDRISKPSERKIPINSDEALRRSCGRMFQQILTRLLNLSECIRIYRFKNIIYKFRIHFRI</sequence>
<protein>
    <submittedName>
        <fullName evidence="1">Uncharacterized protein</fullName>
    </submittedName>
</protein>